<sequence>MMCLPEIRCIAGKLVNVPLEQLPLLFKAVLHSCKSSLTSYRTGPSPCVTTSSGN</sequence>
<evidence type="ECO:0000313" key="1">
    <source>
        <dbReference type="EMBL" id="TMS03831.1"/>
    </source>
</evidence>
<gene>
    <name evidence="1" type="ORF">E3U43_000720</name>
</gene>
<accession>A0ACD3Q9E6</accession>
<dbReference type="Proteomes" id="UP000793456">
    <property type="component" value="Chromosome XXII"/>
</dbReference>
<comment type="caution">
    <text evidence="1">The sequence shown here is derived from an EMBL/GenBank/DDBJ whole genome shotgun (WGS) entry which is preliminary data.</text>
</comment>
<protein>
    <submittedName>
        <fullName evidence="1">Uncharacterized protein</fullName>
    </submittedName>
</protein>
<reference evidence="1" key="1">
    <citation type="submission" date="2018-11" db="EMBL/GenBank/DDBJ databases">
        <title>The sequence and de novo assembly of Larimichthys crocea genome using PacBio and Hi-C technologies.</title>
        <authorList>
            <person name="Xu P."/>
            <person name="Chen B."/>
            <person name="Zhou Z."/>
            <person name="Ke Q."/>
            <person name="Wu Y."/>
            <person name="Bai H."/>
            <person name="Pu F."/>
        </authorList>
    </citation>
    <scope>NUCLEOTIDE SEQUENCE</scope>
    <source>
        <tissue evidence="1">Muscle</tissue>
    </source>
</reference>
<name>A0ACD3Q9E6_LARCR</name>
<dbReference type="EMBL" id="CM011695">
    <property type="protein sequence ID" value="TMS03831.1"/>
    <property type="molecule type" value="Genomic_DNA"/>
</dbReference>
<organism evidence="1 2">
    <name type="scientific">Larimichthys crocea</name>
    <name type="common">Large yellow croaker</name>
    <name type="synonym">Pseudosciaena crocea</name>
    <dbReference type="NCBI Taxonomy" id="215358"/>
    <lineage>
        <taxon>Eukaryota</taxon>
        <taxon>Metazoa</taxon>
        <taxon>Chordata</taxon>
        <taxon>Craniata</taxon>
        <taxon>Vertebrata</taxon>
        <taxon>Euteleostomi</taxon>
        <taxon>Actinopterygii</taxon>
        <taxon>Neopterygii</taxon>
        <taxon>Teleostei</taxon>
        <taxon>Neoteleostei</taxon>
        <taxon>Acanthomorphata</taxon>
        <taxon>Eupercaria</taxon>
        <taxon>Sciaenidae</taxon>
        <taxon>Larimichthys</taxon>
    </lineage>
</organism>
<proteinExistence type="predicted"/>
<evidence type="ECO:0000313" key="2">
    <source>
        <dbReference type="Proteomes" id="UP000793456"/>
    </source>
</evidence>
<keyword evidence="2" id="KW-1185">Reference proteome</keyword>